<sequence length="113" mass="11249">MGSEPFTAARAAANEPTVPGTYAIAVNATAEPTPPAHETTATSSRFGLPHALVVCVCIATAALLAPPDMGIDDILLLIAGAGSIGAILGLAAGGRRHAGRISRAARAYFGQGN</sequence>
<evidence type="ECO:0000313" key="2">
    <source>
        <dbReference type="EMBL" id="MBB5108044.1"/>
    </source>
</evidence>
<evidence type="ECO:0000256" key="1">
    <source>
        <dbReference type="SAM" id="Phobius"/>
    </source>
</evidence>
<keyword evidence="1" id="KW-1133">Transmembrane helix</keyword>
<dbReference type="EMBL" id="CP023690">
    <property type="protein sequence ID" value="QEV57324.1"/>
    <property type="molecule type" value="Genomic_DNA"/>
</dbReference>
<proteinExistence type="predicted"/>
<dbReference type="Proteomes" id="UP000549009">
    <property type="component" value="Unassembled WGS sequence"/>
</dbReference>
<feature type="transmembrane region" description="Helical" evidence="1">
    <location>
        <begin position="71"/>
        <end position="93"/>
    </location>
</feature>
<keyword evidence="5" id="KW-1185">Reference proteome</keyword>
<reference evidence="2 5" key="2">
    <citation type="submission" date="2020-08" db="EMBL/GenBank/DDBJ databases">
        <title>Genomic Encyclopedia of Type Strains, Phase III (KMG-III): the genomes of soil and plant-associated and newly described type strains.</title>
        <authorList>
            <person name="Whitman W."/>
        </authorList>
    </citation>
    <scope>NUCLEOTIDE SEQUENCE [LARGE SCALE GENOMIC DNA]</scope>
    <source>
        <strain evidence="2 5">CECT 3146</strain>
    </source>
</reference>
<gene>
    <name evidence="3" type="ORF">CP982_00010</name>
    <name evidence="2" type="ORF">FHS40_007165</name>
</gene>
<name>A0A5P2X0U2_STRST</name>
<reference evidence="3 4" key="1">
    <citation type="submission" date="2017-09" db="EMBL/GenBank/DDBJ databases">
        <authorList>
            <person name="Lee N."/>
            <person name="Cho B.-K."/>
        </authorList>
    </citation>
    <scope>NUCLEOTIDE SEQUENCE [LARGE SCALE GENOMIC DNA]</scope>
    <source>
        <strain evidence="3 4">ATCC 27465</strain>
    </source>
</reference>
<feature type="transmembrane region" description="Helical" evidence="1">
    <location>
        <begin position="46"/>
        <end position="65"/>
    </location>
</feature>
<evidence type="ECO:0000313" key="5">
    <source>
        <dbReference type="Proteomes" id="UP000549009"/>
    </source>
</evidence>
<evidence type="ECO:0000313" key="4">
    <source>
        <dbReference type="Proteomes" id="UP000326505"/>
    </source>
</evidence>
<dbReference type="KEGG" id="sspb:CP982_00010"/>
<dbReference type="RefSeq" id="WP_150508539.1">
    <property type="nucleotide sequence ID" value="NZ_BMSQ01000062.1"/>
</dbReference>
<accession>A0A5P2X0U2</accession>
<evidence type="ECO:0000313" key="3">
    <source>
        <dbReference type="EMBL" id="QEV57324.1"/>
    </source>
</evidence>
<dbReference type="EMBL" id="JACHJD010000016">
    <property type="protein sequence ID" value="MBB5108044.1"/>
    <property type="molecule type" value="Genomic_DNA"/>
</dbReference>
<dbReference type="AlphaFoldDB" id="A0A5P2X0U2"/>
<dbReference type="Proteomes" id="UP000326505">
    <property type="component" value="Chromosome"/>
</dbReference>
<organism evidence="3 4">
    <name type="scientific">Streptomyces spectabilis</name>
    <dbReference type="NCBI Taxonomy" id="68270"/>
    <lineage>
        <taxon>Bacteria</taxon>
        <taxon>Bacillati</taxon>
        <taxon>Actinomycetota</taxon>
        <taxon>Actinomycetes</taxon>
        <taxon>Kitasatosporales</taxon>
        <taxon>Streptomycetaceae</taxon>
        <taxon>Streptomyces</taxon>
    </lineage>
</organism>
<keyword evidence="1" id="KW-0812">Transmembrane</keyword>
<keyword evidence="1" id="KW-0472">Membrane</keyword>
<protein>
    <submittedName>
        <fullName evidence="3">Uncharacterized protein</fullName>
    </submittedName>
</protein>